<sequence>MKKRLFKVFAGVMMGVVLLSACGTQQEKSGGEGETYPSKPVNVIVAYKAGGGTDVGARILVSEAQKSFPQPFVIVNKPGADGEIGYTELLKSEPDGYTIGFINLPTFVSIPLQRKTNFQKEDAQAIMNHVYDPGVLVVRADSKWASLEDFVEYAKQNPDTLTISNNGTGASNHIGAAHFAYEAGIKVTHVPFGGSTDMIAALRGSHVDATVAKISEVASLVKNKELRILGSFTEERLEGFEEIPTLKEKGYHVLFGSARALVAPKGTPEEVIQYLHDTFKAALESPENIEKSNNANLPLKYMSGEELTDYINEQDQYMKEMVPKLGI</sequence>
<reference evidence="3 4" key="1">
    <citation type="submission" date="2016-03" db="EMBL/GenBank/DDBJ databases">
        <title>Comparative genomics of human isolates of Fusobacterium necrophorum.</title>
        <authorList>
            <person name="Jensen A."/>
            <person name="Bank S."/>
            <person name="Andersen P.S."/>
            <person name="Kristensen L.H."/>
            <person name="Prag J."/>
        </authorList>
    </citation>
    <scope>NUCLEOTIDE SEQUENCE [LARGE SCALE GENOMIC DNA]</scope>
    <source>
        <strain evidence="3 4">LS_1264</strain>
    </source>
</reference>
<dbReference type="eggNOG" id="COG3181">
    <property type="taxonomic scope" value="Bacteria"/>
</dbReference>
<dbReference type="PROSITE" id="PS51257">
    <property type="entry name" value="PROKAR_LIPOPROTEIN"/>
    <property type="match status" value="1"/>
</dbReference>
<name>A0A161QVK4_9FUSO</name>
<evidence type="ECO:0000256" key="2">
    <source>
        <dbReference type="SAM" id="SignalP"/>
    </source>
</evidence>
<dbReference type="EMBL" id="LVEA01000026">
    <property type="protein sequence ID" value="KYL04902.1"/>
    <property type="molecule type" value="Genomic_DNA"/>
</dbReference>
<feature type="signal peptide" evidence="2">
    <location>
        <begin position="1"/>
        <end position="21"/>
    </location>
</feature>
<dbReference type="PANTHER" id="PTHR42928">
    <property type="entry name" value="TRICARBOXYLATE-BINDING PROTEIN"/>
    <property type="match status" value="1"/>
</dbReference>
<dbReference type="CDD" id="cd07012">
    <property type="entry name" value="PBP2_Bug_TTT"/>
    <property type="match status" value="1"/>
</dbReference>
<feature type="chain" id="PRO_5007825351" evidence="2">
    <location>
        <begin position="22"/>
        <end position="327"/>
    </location>
</feature>
<dbReference type="RefSeq" id="WP_035907602.1">
    <property type="nucleotide sequence ID" value="NZ_CAXOUJ010000008.1"/>
</dbReference>
<dbReference type="InterPro" id="IPR042100">
    <property type="entry name" value="Bug_dom1"/>
</dbReference>
<dbReference type="Gene3D" id="3.40.190.150">
    <property type="entry name" value="Bordetella uptake gene, domain 1"/>
    <property type="match status" value="1"/>
</dbReference>
<gene>
    <name evidence="3" type="ORF">A2J07_09905</name>
</gene>
<dbReference type="Gene3D" id="3.40.190.10">
    <property type="entry name" value="Periplasmic binding protein-like II"/>
    <property type="match status" value="1"/>
</dbReference>
<proteinExistence type="inferred from homology"/>
<evidence type="ECO:0000256" key="1">
    <source>
        <dbReference type="ARBA" id="ARBA00006987"/>
    </source>
</evidence>
<organism evidence="3 4">
    <name type="scientific">Fusobacterium necrophorum subsp. funduliforme</name>
    <dbReference type="NCBI Taxonomy" id="143387"/>
    <lineage>
        <taxon>Bacteria</taxon>
        <taxon>Fusobacteriati</taxon>
        <taxon>Fusobacteriota</taxon>
        <taxon>Fusobacteriia</taxon>
        <taxon>Fusobacteriales</taxon>
        <taxon>Fusobacteriaceae</taxon>
        <taxon>Fusobacterium</taxon>
    </lineage>
</organism>
<evidence type="ECO:0000313" key="4">
    <source>
        <dbReference type="Proteomes" id="UP000075816"/>
    </source>
</evidence>
<dbReference type="SUPFAM" id="SSF53850">
    <property type="entry name" value="Periplasmic binding protein-like II"/>
    <property type="match status" value="1"/>
</dbReference>
<dbReference type="PANTHER" id="PTHR42928:SF5">
    <property type="entry name" value="BLR1237 PROTEIN"/>
    <property type="match status" value="1"/>
</dbReference>
<dbReference type="Proteomes" id="UP000075816">
    <property type="component" value="Unassembled WGS sequence"/>
</dbReference>
<dbReference type="Pfam" id="PF03401">
    <property type="entry name" value="TctC"/>
    <property type="match status" value="1"/>
</dbReference>
<evidence type="ECO:0000313" key="3">
    <source>
        <dbReference type="EMBL" id="KYL04902.1"/>
    </source>
</evidence>
<dbReference type="AlphaFoldDB" id="A0A161QVK4"/>
<protein>
    <submittedName>
        <fullName evidence="3">Recombinase RecA</fullName>
    </submittedName>
</protein>
<dbReference type="InterPro" id="IPR005064">
    <property type="entry name" value="BUG"/>
</dbReference>
<accession>A0A161QVK4</accession>
<dbReference type="PIRSF" id="PIRSF017082">
    <property type="entry name" value="YflP"/>
    <property type="match status" value="1"/>
</dbReference>
<comment type="caution">
    <text evidence="3">The sequence shown here is derived from an EMBL/GenBank/DDBJ whole genome shotgun (WGS) entry which is preliminary data.</text>
</comment>
<keyword evidence="2" id="KW-0732">Signal</keyword>
<comment type="similarity">
    <text evidence="1">Belongs to the UPF0065 (bug) family.</text>
</comment>